<reference evidence="2" key="1">
    <citation type="journal article" date="2019" name="Int. J. Syst. Evol. Microbiol.">
        <title>The Global Catalogue of Microorganisms (GCM) 10K type strain sequencing project: providing services to taxonomists for standard genome sequencing and annotation.</title>
        <authorList>
            <consortium name="The Broad Institute Genomics Platform"/>
            <consortium name="The Broad Institute Genome Sequencing Center for Infectious Disease"/>
            <person name="Wu L."/>
            <person name="Ma J."/>
        </authorList>
    </citation>
    <scope>NUCLEOTIDE SEQUENCE [LARGE SCALE GENOMIC DNA]</scope>
    <source>
        <strain evidence="2">CGMCC 4.7152</strain>
    </source>
</reference>
<evidence type="ECO:0000313" key="1">
    <source>
        <dbReference type="EMBL" id="MFC5006187.1"/>
    </source>
</evidence>
<proteinExistence type="predicted"/>
<gene>
    <name evidence="1" type="ORF">ACFPIJ_51260</name>
</gene>
<comment type="caution">
    <text evidence="1">The sequence shown here is derived from an EMBL/GenBank/DDBJ whole genome shotgun (WGS) entry which is preliminary data.</text>
</comment>
<keyword evidence="2" id="KW-1185">Reference proteome</keyword>
<dbReference type="Proteomes" id="UP001595912">
    <property type="component" value="Unassembled WGS sequence"/>
</dbReference>
<organism evidence="1 2">
    <name type="scientific">Dactylosporangium cerinum</name>
    <dbReference type="NCBI Taxonomy" id="1434730"/>
    <lineage>
        <taxon>Bacteria</taxon>
        <taxon>Bacillati</taxon>
        <taxon>Actinomycetota</taxon>
        <taxon>Actinomycetes</taxon>
        <taxon>Micromonosporales</taxon>
        <taxon>Micromonosporaceae</taxon>
        <taxon>Dactylosporangium</taxon>
    </lineage>
</organism>
<dbReference type="EMBL" id="JBHSIU010000093">
    <property type="protein sequence ID" value="MFC5006187.1"/>
    <property type="molecule type" value="Genomic_DNA"/>
</dbReference>
<name>A0ABV9WD75_9ACTN</name>
<dbReference type="RefSeq" id="WP_380126795.1">
    <property type="nucleotide sequence ID" value="NZ_JBHSIU010000093.1"/>
</dbReference>
<accession>A0ABV9WD75</accession>
<evidence type="ECO:0000313" key="2">
    <source>
        <dbReference type="Proteomes" id="UP001595912"/>
    </source>
</evidence>
<sequence length="141" mass="16060">MNDTMVCTLRAQKHTLPGCKFICTFFGRRYFMCNSSAMGQQEPLIMQIYCRLEVAVNDPDVIAKLAGQQLREADIDWSRKEEDLDEAVHQLESDLQEALACVVEQNRMTEHLPGVEPRGGLVFTAFGKPDDRFRPGFTDFL</sequence>
<protein>
    <submittedName>
        <fullName evidence="1">Uncharacterized protein</fullName>
    </submittedName>
</protein>